<dbReference type="InterPro" id="IPR021443">
    <property type="entry name" value="DUF3093"/>
</dbReference>
<reference evidence="2" key="1">
    <citation type="submission" date="2015-04" db="EMBL/GenBank/DDBJ databases">
        <title>Complete genome sequence of Microbacterium chocolatum SIT 101, a bacterium enantioselectively hydrolyzing mesomeric diesters.</title>
        <authorList>
            <person name="Li X."/>
            <person name="Xu Y."/>
        </authorList>
    </citation>
    <scope>NUCLEOTIDE SEQUENCE [LARGE SCALE GENOMIC DNA]</scope>
    <source>
        <strain evidence="2">SIT 101</strain>
    </source>
</reference>
<dbReference type="Proteomes" id="UP000037737">
    <property type="component" value="Unassembled WGS sequence"/>
</dbReference>
<keyword evidence="1" id="KW-0472">Membrane</keyword>
<dbReference type="AlphaFoldDB" id="A0A0M9VKI0"/>
<organism evidence="2 3">
    <name type="scientific">Microbacterium aurantiacum</name>
    <dbReference type="NCBI Taxonomy" id="162393"/>
    <lineage>
        <taxon>Bacteria</taxon>
        <taxon>Bacillati</taxon>
        <taxon>Actinomycetota</taxon>
        <taxon>Actinomycetes</taxon>
        <taxon>Micrococcales</taxon>
        <taxon>Microbacteriaceae</taxon>
        <taxon>Microbacterium</taxon>
    </lineage>
</organism>
<keyword evidence="1" id="KW-1133">Transmembrane helix</keyword>
<dbReference type="OrthoDB" id="3217020at2"/>
<evidence type="ECO:0000313" key="3">
    <source>
        <dbReference type="Proteomes" id="UP000037737"/>
    </source>
</evidence>
<feature type="transmembrane region" description="Helical" evidence="1">
    <location>
        <begin position="47"/>
        <end position="68"/>
    </location>
</feature>
<dbReference type="Pfam" id="PF11292">
    <property type="entry name" value="DUF3093"/>
    <property type="match status" value="1"/>
</dbReference>
<evidence type="ECO:0000256" key="1">
    <source>
        <dbReference type="SAM" id="Phobius"/>
    </source>
</evidence>
<keyword evidence="3" id="KW-1185">Reference proteome</keyword>
<comment type="caution">
    <text evidence="2">The sequence shown here is derived from an EMBL/GenBank/DDBJ whole genome shotgun (WGS) entry which is preliminary data.</text>
</comment>
<gene>
    <name evidence="2" type="ORF">XI38_12680</name>
</gene>
<keyword evidence="1" id="KW-0812">Transmembrane</keyword>
<dbReference type="EMBL" id="LAVO01000013">
    <property type="protein sequence ID" value="KOS10102.1"/>
    <property type="molecule type" value="Genomic_DNA"/>
</dbReference>
<protein>
    <submittedName>
        <fullName evidence="2">Membrane protein</fullName>
    </submittedName>
</protein>
<evidence type="ECO:0000313" key="2">
    <source>
        <dbReference type="EMBL" id="KOS10102.1"/>
    </source>
</evidence>
<accession>A0A0M9VKI0</accession>
<sequence>MQKHTQNIGEGVYRERLTPSLWILVSAAVVAPMASLVFVPIDTTLALIAGLAVGVAVVAVMIAGSPVIEVRDGSLRAGRARIEVHHIADPRVDEGEDARLARGARLARDSWHLIRGGIDATVTVEVVDPDDPTPSWVMSTRTPDRLAAAIRHAQVRSTPGR</sequence>
<feature type="transmembrane region" description="Helical" evidence="1">
    <location>
        <begin position="21"/>
        <end position="41"/>
    </location>
</feature>
<proteinExistence type="predicted"/>
<name>A0A0M9VKI0_9MICO</name>
<dbReference type="PATRIC" id="fig|84292.3.peg.2576"/>
<dbReference type="KEGG" id="mcw:A8L33_10415"/>